<keyword evidence="5" id="KW-0507">mRNA processing</keyword>
<organism evidence="12 13">
    <name type="scientific">Tritrichomonas musculus</name>
    <dbReference type="NCBI Taxonomy" id="1915356"/>
    <lineage>
        <taxon>Eukaryota</taxon>
        <taxon>Metamonada</taxon>
        <taxon>Parabasalia</taxon>
        <taxon>Tritrichomonadida</taxon>
        <taxon>Tritrichomonadidae</taxon>
        <taxon>Tritrichomonas</taxon>
    </lineage>
</organism>
<keyword evidence="9" id="KW-0687">Ribonucleoprotein</keyword>
<dbReference type="InterPro" id="IPR010920">
    <property type="entry name" value="LSM_dom_sf"/>
</dbReference>
<comment type="similarity">
    <text evidence="3">Belongs to the snRNP SmB/SmN family.</text>
</comment>
<dbReference type="SMART" id="SM00651">
    <property type="entry name" value="Sm"/>
    <property type="match status" value="1"/>
</dbReference>
<dbReference type="EMBL" id="JAPFFF010000001">
    <property type="protein sequence ID" value="KAK8900418.1"/>
    <property type="molecule type" value="Genomic_DNA"/>
</dbReference>
<proteinExistence type="inferred from homology"/>
<dbReference type="InterPro" id="IPR050914">
    <property type="entry name" value="snRNP_SmB/NAA38-like"/>
</dbReference>
<evidence type="ECO:0000256" key="1">
    <source>
        <dbReference type="ARBA" id="ARBA00004123"/>
    </source>
</evidence>
<evidence type="ECO:0000313" key="13">
    <source>
        <dbReference type="Proteomes" id="UP001470230"/>
    </source>
</evidence>
<comment type="subcellular location">
    <subcellularLocation>
        <location evidence="2">Cytoplasm</location>
    </subcellularLocation>
    <subcellularLocation>
        <location evidence="1">Nucleus</location>
    </subcellularLocation>
</comment>
<evidence type="ECO:0000256" key="8">
    <source>
        <dbReference type="ARBA" id="ARBA00023242"/>
    </source>
</evidence>
<feature type="domain" description="Sm" evidence="11">
    <location>
        <begin position="6"/>
        <end position="74"/>
    </location>
</feature>
<protein>
    <recommendedName>
        <fullName evidence="10">Sm protein B</fullName>
    </recommendedName>
</protein>
<sequence>MEANQALLTRLLNGTVDVKLSDTNYFHGILIGYDKHLNIVLKDCDEIQIIDGQTYQEHRGLMIIRGINVKLVHADQLPPPPIQNKKSTLIQTGVGTVKPFTRGYD</sequence>
<evidence type="ECO:0000256" key="6">
    <source>
        <dbReference type="ARBA" id="ARBA00022884"/>
    </source>
</evidence>
<evidence type="ECO:0000256" key="3">
    <source>
        <dbReference type="ARBA" id="ARBA00009123"/>
    </source>
</evidence>
<evidence type="ECO:0000256" key="4">
    <source>
        <dbReference type="ARBA" id="ARBA00022490"/>
    </source>
</evidence>
<dbReference type="PANTHER" id="PTHR10701:SF0">
    <property type="entry name" value="SMALL NUCLEAR RIBONUCLEOPROTEIN-ASSOCIATED PROTEIN B"/>
    <property type="match status" value="1"/>
</dbReference>
<accession>A0ABR2LAM3</accession>
<evidence type="ECO:0000313" key="12">
    <source>
        <dbReference type="EMBL" id="KAK8900418.1"/>
    </source>
</evidence>
<dbReference type="PANTHER" id="PTHR10701">
    <property type="entry name" value="SMALL NUCLEAR RIBONUCLEOPROTEIN-ASSOCIATED PROTEIN B AND N"/>
    <property type="match status" value="1"/>
</dbReference>
<name>A0ABR2LAM3_9EUKA</name>
<reference evidence="12 13" key="1">
    <citation type="submission" date="2024-04" db="EMBL/GenBank/DDBJ databases">
        <title>Tritrichomonas musculus Genome.</title>
        <authorList>
            <person name="Alves-Ferreira E."/>
            <person name="Grigg M."/>
            <person name="Lorenzi H."/>
            <person name="Galac M."/>
        </authorList>
    </citation>
    <scope>NUCLEOTIDE SEQUENCE [LARGE SCALE GENOMIC DNA]</scope>
    <source>
        <strain evidence="12 13">EAF2021</strain>
    </source>
</reference>
<gene>
    <name evidence="12" type="ORF">M9Y10_002745</name>
</gene>
<keyword evidence="8" id="KW-0539">Nucleus</keyword>
<evidence type="ECO:0000256" key="5">
    <source>
        <dbReference type="ARBA" id="ARBA00022664"/>
    </source>
</evidence>
<evidence type="ECO:0000256" key="2">
    <source>
        <dbReference type="ARBA" id="ARBA00004496"/>
    </source>
</evidence>
<dbReference type="SUPFAM" id="SSF50182">
    <property type="entry name" value="Sm-like ribonucleoproteins"/>
    <property type="match status" value="1"/>
</dbReference>
<dbReference type="Proteomes" id="UP001470230">
    <property type="component" value="Unassembled WGS sequence"/>
</dbReference>
<evidence type="ECO:0000256" key="7">
    <source>
        <dbReference type="ARBA" id="ARBA00023187"/>
    </source>
</evidence>
<keyword evidence="7" id="KW-0508">mRNA splicing</keyword>
<evidence type="ECO:0000256" key="9">
    <source>
        <dbReference type="ARBA" id="ARBA00023274"/>
    </source>
</evidence>
<keyword evidence="13" id="KW-1185">Reference proteome</keyword>
<keyword evidence="4" id="KW-0963">Cytoplasm</keyword>
<dbReference type="InterPro" id="IPR001163">
    <property type="entry name" value="Sm_dom_euk/arc"/>
</dbReference>
<evidence type="ECO:0000259" key="11">
    <source>
        <dbReference type="SMART" id="SM00651"/>
    </source>
</evidence>
<dbReference type="Pfam" id="PF01423">
    <property type="entry name" value="LSM"/>
    <property type="match status" value="1"/>
</dbReference>
<dbReference type="Gene3D" id="2.30.30.100">
    <property type="match status" value="1"/>
</dbReference>
<keyword evidence="6" id="KW-0694">RNA-binding</keyword>
<comment type="caution">
    <text evidence="12">The sequence shown here is derived from an EMBL/GenBank/DDBJ whole genome shotgun (WGS) entry which is preliminary data.</text>
</comment>
<evidence type="ECO:0000256" key="10">
    <source>
        <dbReference type="ARBA" id="ARBA00041355"/>
    </source>
</evidence>